<gene>
    <name evidence="8" type="ORF">ACAOBT_LOCUS16528</name>
</gene>
<keyword evidence="5" id="KW-0411">Iron-sulfur</keyword>
<dbReference type="PANTHER" id="PTHR13184">
    <property type="entry name" value="37S RIBOSOMAL PROTEIN S22"/>
    <property type="match status" value="1"/>
</dbReference>
<evidence type="ECO:0000256" key="3">
    <source>
        <dbReference type="ARBA" id="ARBA00022946"/>
    </source>
</evidence>
<evidence type="ECO:0000256" key="6">
    <source>
        <dbReference type="ARBA" id="ARBA00023128"/>
    </source>
</evidence>
<dbReference type="GO" id="GO:0005763">
    <property type="term" value="C:mitochondrial small ribosomal subunit"/>
    <property type="evidence" value="ECO:0007669"/>
    <property type="project" value="TreeGrafter"/>
</dbReference>
<keyword evidence="9" id="KW-1185">Reference proteome</keyword>
<dbReference type="OrthoDB" id="421327at2759"/>
<comment type="caution">
    <text evidence="8">The sequence shown here is derived from an EMBL/GenBank/DDBJ whole genome shotgun (WGS) entry which is preliminary data.</text>
</comment>
<evidence type="ECO:0000256" key="5">
    <source>
        <dbReference type="ARBA" id="ARBA00023014"/>
    </source>
</evidence>
<dbReference type="SUPFAM" id="SSF53335">
    <property type="entry name" value="S-adenosyl-L-methionine-dependent methyltransferases"/>
    <property type="match status" value="1"/>
</dbReference>
<keyword evidence="6" id="KW-0496">Mitochondrion</keyword>
<dbReference type="Pfam" id="PF09243">
    <property type="entry name" value="Rsm22"/>
    <property type="match status" value="1"/>
</dbReference>
<organism evidence="8 9">
    <name type="scientific">Acanthoscelides obtectus</name>
    <name type="common">Bean weevil</name>
    <name type="synonym">Bruchus obtectus</name>
    <dbReference type="NCBI Taxonomy" id="200917"/>
    <lineage>
        <taxon>Eukaryota</taxon>
        <taxon>Metazoa</taxon>
        <taxon>Ecdysozoa</taxon>
        <taxon>Arthropoda</taxon>
        <taxon>Hexapoda</taxon>
        <taxon>Insecta</taxon>
        <taxon>Pterygota</taxon>
        <taxon>Neoptera</taxon>
        <taxon>Endopterygota</taxon>
        <taxon>Coleoptera</taxon>
        <taxon>Polyphaga</taxon>
        <taxon>Cucujiformia</taxon>
        <taxon>Chrysomeloidea</taxon>
        <taxon>Chrysomelidae</taxon>
        <taxon>Bruchinae</taxon>
        <taxon>Bruchini</taxon>
        <taxon>Acanthoscelides</taxon>
    </lineage>
</organism>
<dbReference type="InterPro" id="IPR052571">
    <property type="entry name" value="Mt_RNA_Methyltransferase"/>
</dbReference>
<dbReference type="Gene3D" id="3.40.50.150">
    <property type="entry name" value="Vaccinia Virus protein VP39"/>
    <property type="match status" value="1"/>
</dbReference>
<keyword evidence="4" id="KW-0408">Iron</keyword>
<dbReference type="GO" id="GO:0003735">
    <property type="term" value="F:structural constituent of ribosome"/>
    <property type="evidence" value="ECO:0007669"/>
    <property type="project" value="TreeGrafter"/>
</dbReference>
<dbReference type="GO" id="GO:0008168">
    <property type="term" value="F:methyltransferase activity"/>
    <property type="evidence" value="ECO:0007669"/>
    <property type="project" value="InterPro"/>
</dbReference>
<dbReference type="InterPro" id="IPR015324">
    <property type="entry name" value="Ribosomal_Rsm22-like"/>
</dbReference>
<dbReference type="GO" id="GO:0006412">
    <property type="term" value="P:translation"/>
    <property type="evidence" value="ECO:0007669"/>
    <property type="project" value="InterPro"/>
</dbReference>
<evidence type="ECO:0000313" key="8">
    <source>
        <dbReference type="EMBL" id="CAH1985196.1"/>
    </source>
</evidence>
<proteinExistence type="predicted"/>
<comment type="function">
    <text evidence="7">Mitochondrial ribosome (mitoribosome) assembly factor. Binds at the interface of the head and body domains of the mitochondrial small ribosomal subunit (mt-SSU), occluding the mRNA channel and preventing compaction of the head domain towards the body. Probable inactive methyltransferase: retains the characteristic folding and ability to bind S-adenosyl-L-methionine, but it probably lost its methyltransferase activity.</text>
</comment>
<evidence type="ECO:0000256" key="7">
    <source>
        <dbReference type="ARBA" id="ARBA00045681"/>
    </source>
</evidence>
<accession>A0A9P0PGV5</accession>
<sequence length="461" mass="52896">MSSVGNVNRIFRIQKCPYSVKCLVKPDENVLNSINNGVIKPRRHPGRVLPNSVLTPESFVKASVIALRDYPVKALVESSQSMNRHLRYRVAPTENDDYKEIAQQLQNRVIAKHSDYEIKSEQDEIRFRQMVKDKTKDLLRAKVYNWKPMNYDAHNSLVYLLGRSAAEYAVLVKILGEIQARDPEFKPNSLFDFGSGTGTASWAANTYWKNSIFEYYNVDTSRDMNDLAQLLLQGGTSTGVMPKGVFFRQFLPASNTTYDLVVSAYTMFEMPSAHDRLSNVLNLWNKTEKYLVIVEQGTNAGFKIINELRDFILQIQKEKSKGHVFSPCPHDNICPRFVLDDGTPCNFEVKYFTLPIGASSQQKRELYSYVVLKKGKRNEEEPKWPRLVRPTLVRSKHTICRMCSPNGQLREVIFTASKHTKPVYHCARSTKWGDRLPMEIEDCMEGPNLDVEDENNSNEKM</sequence>
<dbReference type="PANTHER" id="PTHR13184:SF5">
    <property type="entry name" value="METHYLTRANSFERASE-LIKE PROTEIN 17, MITOCHONDRIAL"/>
    <property type="match status" value="1"/>
</dbReference>
<dbReference type="GO" id="GO:0051536">
    <property type="term" value="F:iron-sulfur cluster binding"/>
    <property type="evidence" value="ECO:0007669"/>
    <property type="project" value="UniProtKB-KW"/>
</dbReference>
<evidence type="ECO:0008006" key="10">
    <source>
        <dbReference type="Google" id="ProtNLM"/>
    </source>
</evidence>
<keyword evidence="3" id="KW-0809">Transit peptide</keyword>
<reference evidence="8" key="1">
    <citation type="submission" date="2022-03" db="EMBL/GenBank/DDBJ databases">
        <authorList>
            <person name="Sayadi A."/>
        </authorList>
    </citation>
    <scope>NUCLEOTIDE SEQUENCE</scope>
</reference>
<keyword evidence="2" id="KW-0479">Metal-binding</keyword>
<dbReference type="AlphaFoldDB" id="A0A9P0PGV5"/>
<dbReference type="Proteomes" id="UP001152888">
    <property type="component" value="Unassembled WGS sequence"/>
</dbReference>
<protein>
    <recommendedName>
        <fullName evidence="10">Methyltransferase-like protein 17, mitochondrial</fullName>
    </recommendedName>
</protein>
<comment type="subcellular location">
    <subcellularLocation>
        <location evidence="1">Mitochondrion</location>
    </subcellularLocation>
</comment>
<dbReference type="GO" id="GO:0046872">
    <property type="term" value="F:metal ion binding"/>
    <property type="evidence" value="ECO:0007669"/>
    <property type="project" value="UniProtKB-KW"/>
</dbReference>
<evidence type="ECO:0000256" key="1">
    <source>
        <dbReference type="ARBA" id="ARBA00004173"/>
    </source>
</evidence>
<dbReference type="EMBL" id="CAKOFQ010006972">
    <property type="protein sequence ID" value="CAH1985196.1"/>
    <property type="molecule type" value="Genomic_DNA"/>
</dbReference>
<dbReference type="InterPro" id="IPR029063">
    <property type="entry name" value="SAM-dependent_MTases_sf"/>
</dbReference>
<evidence type="ECO:0000313" key="9">
    <source>
        <dbReference type="Proteomes" id="UP001152888"/>
    </source>
</evidence>
<evidence type="ECO:0000256" key="2">
    <source>
        <dbReference type="ARBA" id="ARBA00022723"/>
    </source>
</evidence>
<name>A0A9P0PGV5_ACAOB</name>
<evidence type="ECO:0000256" key="4">
    <source>
        <dbReference type="ARBA" id="ARBA00023004"/>
    </source>
</evidence>